<dbReference type="InterPro" id="IPR006584">
    <property type="entry name" value="Cellulose-bd_IV"/>
</dbReference>
<evidence type="ECO:0000256" key="9">
    <source>
        <dbReference type="RuleBase" id="RU361187"/>
    </source>
</evidence>
<evidence type="ECO:0000259" key="11">
    <source>
        <dbReference type="PROSITE" id="PS51175"/>
    </source>
</evidence>
<dbReference type="GO" id="GO:0004553">
    <property type="term" value="F:hydrolase activity, hydrolyzing O-glycosyl compounds"/>
    <property type="evidence" value="ECO:0007669"/>
    <property type="project" value="InterPro"/>
</dbReference>
<sequence>MKRSYLIALLLATVLGRVNAQNPIIQTSFTADPAPMVYNDTVFLYTSHDEDDTKDNFFTMYDWHCYSSVDMVNWTNHGAVASLKNFKWLDKTNGAWAVQCIERNGKFYLYVPIHGTGICVLVADSPYGPFSDPLGKQLIDSDHLWNDIDPTIYIDDDGQAYLYWGNPNVWYVKLNEDMLSYDKSIGNNGVVSVDMVAESFGKGVKKDGTSGTKYVEGPWFYKRNNLYYLIYAAEGVPEYIGYSTSKSPEGPWAYQGIIMERSEDLAFTNHAGVIDYKGNSYFFYHNQGLPNGGGFRRSTCVEQFEYNSDGTIPLINPTKEGVKEGVAHLNPFKRNEAETMAWSEGVKYKEDNEVGVFITAETNNAFTKVKGVDFGEKGAVKFTAQLGTSTDSGAIMEVRLDSRDGLLVGSVQVPMYGGDGKWGLITIDVEKITGVHGVYFIFKGKTEKVLMNFDYWQFME</sequence>
<dbReference type="InterPro" id="IPR005084">
    <property type="entry name" value="CBM6"/>
</dbReference>
<dbReference type="InterPro" id="IPR023296">
    <property type="entry name" value="Glyco_hydro_beta-prop_sf"/>
</dbReference>
<dbReference type="Proteomes" id="UP001207408">
    <property type="component" value="Unassembled WGS sequence"/>
</dbReference>
<dbReference type="CDD" id="cd04084">
    <property type="entry name" value="CBM6_xylanase-like"/>
    <property type="match status" value="1"/>
</dbReference>
<evidence type="ECO:0000256" key="6">
    <source>
        <dbReference type="ARBA" id="ARBA00023295"/>
    </source>
</evidence>
<feature type="active site" description="Proton acceptor" evidence="7">
    <location>
        <position position="51"/>
    </location>
</feature>
<reference evidence="12" key="1">
    <citation type="submission" date="2022-10" db="EMBL/GenBank/DDBJ databases">
        <authorList>
            <person name="Yu W.X."/>
        </authorList>
    </citation>
    <scope>NUCLEOTIDE SEQUENCE</scope>
    <source>
        <strain evidence="12">D04</strain>
    </source>
</reference>
<dbReference type="EMBL" id="JAPDPI010000034">
    <property type="protein sequence ID" value="MCW3806960.1"/>
    <property type="molecule type" value="Genomic_DNA"/>
</dbReference>
<keyword evidence="6 9" id="KW-0326">Glycosidase</keyword>
<feature type="site" description="Important for catalytic activity, responsible for pKa modulation of the active site Glu and correct orientation of both the proton donor and substrate" evidence="8">
    <location>
        <position position="149"/>
    </location>
</feature>
<dbReference type="AlphaFoldDB" id="A0AAE3SKK6"/>
<dbReference type="PANTHER" id="PTHR43772">
    <property type="entry name" value="ENDO-1,4-BETA-XYLANASE"/>
    <property type="match status" value="1"/>
</dbReference>
<dbReference type="InterPro" id="IPR052176">
    <property type="entry name" value="Glycosyl_Hydrlase_43_Enz"/>
</dbReference>
<evidence type="ECO:0000256" key="3">
    <source>
        <dbReference type="ARBA" id="ARBA00022729"/>
    </source>
</evidence>
<feature type="chain" id="PRO_5042253496" evidence="10">
    <location>
        <begin position="21"/>
        <end position="460"/>
    </location>
</feature>
<evidence type="ECO:0000256" key="4">
    <source>
        <dbReference type="ARBA" id="ARBA00022801"/>
    </source>
</evidence>
<feature type="signal peptide" evidence="10">
    <location>
        <begin position="1"/>
        <end position="20"/>
    </location>
</feature>
<dbReference type="InterPro" id="IPR006710">
    <property type="entry name" value="Glyco_hydro_43"/>
</dbReference>
<dbReference type="GO" id="GO:0030246">
    <property type="term" value="F:carbohydrate binding"/>
    <property type="evidence" value="ECO:0007669"/>
    <property type="project" value="InterPro"/>
</dbReference>
<dbReference type="Gene3D" id="2.60.120.260">
    <property type="entry name" value="Galactose-binding domain-like"/>
    <property type="match status" value="1"/>
</dbReference>
<proteinExistence type="inferred from homology"/>
<evidence type="ECO:0000256" key="1">
    <source>
        <dbReference type="ARBA" id="ARBA00009865"/>
    </source>
</evidence>
<evidence type="ECO:0000256" key="5">
    <source>
        <dbReference type="ARBA" id="ARBA00023277"/>
    </source>
</evidence>
<evidence type="ECO:0000256" key="10">
    <source>
        <dbReference type="SAM" id="SignalP"/>
    </source>
</evidence>
<keyword evidence="3 10" id="KW-0732">Signal</keyword>
<dbReference type="SUPFAM" id="SSF49785">
    <property type="entry name" value="Galactose-binding domain-like"/>
    <property type="match status" value="1"/>
</dbReference>
<dbReference type="InterPro" id="IPR008979">
    <property type="entry name" value="Galactose-bd-like_sf"/>
</dbReference>
<dbReference type="Pfam" id="PF03422">
    <property type="entry name" value="CBM_6"/>
    <property type="match status" value="1"/>
</dbReference>
<dbReference type="GO" id="GO:0045493">
    <property type="term" value="P:xylan catabolic process"/>
    <property type="evidence" value="ECO:0007669"/>
    <property type="project" value="UniProtKB-KW"/>
</dbReference>
<dbReference type="PANTHER" id="PTHR43772:SF2">
    <property type="entry name" value="PUTATIVE (AFU_ORTHOLOGUE AFUA_2G04480)-RELATED"/>
    <property type="match status" value="1"/>
</dbReference>
<dbReference type="CDD" id="cd18618">
    <property type="entry name" value="GH43_Xsa43E-like"/>
    <property type="match status" value="1"/>
</dbReference>
<evidence type="ECO:0000256" key="2">
    <source>
        <dbReference type="ARBA" id="ARBA00022651"/>
    </source>
</evidence>
<organism evidence="12 13">
    <name type="scientific">Plebeiibacterium marinum</name>
    <dbReference type="NCBI Taxonomy" id="2992111"/>
    <lineage>
        <taxon>Bacteria</taxon>
        <taxon>Pseudomonadati</taxon>
        <taxon>Bacteroidota</taxon>
        <taxon>Bacteroidia</taxon>
        <taxon>Marinilabiliales</taxon>
        <taxon>Marinilabiliaceae</taxon>
        <taxon>Plebeiibacterium</taxon>
    </lineage>
</organism>
<accession>A0AAE3SKK6</accession>
<protein>
    <submittedName>
        <fullName evidence="12">Glycoside hydrolase family 43 protein</fullName>
    </submittedName>
</protein>
<comment type="caution">
    <text evidence="12">The sequence shown here is derived from an EMBL/GenBank/DDBJ whole genome shotgun (WGS) entry which is preliminary data.</text>
</comment>
<dbReference type="SUPFAM" id="SSF75005">
    <property type="entry name" value="Arabinanase/levansucrase/invertase"/>
    <property type="match status" value="1"/>
</dbReference>
<dbReference type="Pfam" id="PF04616">
    <property type="entry name" value="Glyco_hydro_43"/>
    <property type="match status" value="1"/>
</dbReference>
<feature type="domain" description="CBM6" evidence="11">
    <location>
        <begin position="333"/>
        <end position="459"/>
    </location>
</feature>
<keyword evidence="5" id="KW-0119">Carbohydrate metabolism</keyword>
<gene>
    <name evidence="12" type="ORF">OM074_15090</name>
</gene>
<keyword evidence="4 9" id="KW-0378">Hydrolase</keyword>
<name>A0AAE3SKK6_9BACT</name>
<keyword evidence="13" id="KW-1185">Reference proteome</keyword>
<dbReference type="RefSeq" id="WP_301200904.1">
    <property type="nucleotide sequence ID" value="NZ_JAPDPI010000034.1"/>
</dbReference>
<evidence type="ECO:0000256" key="8">
    <source>
        <dbReference type="PIRSR" id="PIRSR606710-2"/>
    </source>
</evidence>
<dbReference type="SMART" id="SM00606">
    <property type="entry name" value="CBD_IV"/>
    <property type="match status" value="1"/>
</dbReference>
<feature type="active site" description="Proton donor" evidence="7">
    <location>
        <position position="216"/>
    </location>
</feature>
<evidence type="ECO:0000256" key="7">
    <source>
        <dbReference type="PIRSR" id="PIRSR606710-1"/>
    </source>
</evidence>
<evidence type="ECO:0000313" key="13">
    <source>
        <dbReference type="Proteomes" id="UP001207408"/>
    </source>
</evidence>
<evidence type="ECO:0000313" key="12">
    <source>
        <dbReference type="EMBL" id="MCW3806960.1"/>
    </source>
</evidence>
<keyword evidence="2" id="KW-0858">Xylan degradation</keyword>
<comment type="similarity">
    <text evidence="1 9">Belongs to the glycosyl hydrolase 43 family.</text>
</comment>
<dbReference type="Gene3D" id="2.115.10.20">
    <property type="entry name" value="Glycosyl hydrolase domain, family 43"/>
    <property type="match status" value="1"/>
</dbReference>
<dbReference type="PROSITE" id="PS51175">
    <property type="entry name" value="CBM6"/>
    <property type="match status" value="1"/>
</dbReference>
<keyword evidence="2" id="KW-0624">Polysaccharide degradation</keyword>